<dbReference type="Proteomes" id="UP001501510">
    <property type="component" value="Unassembled WGS sequence"/>
</dbReference>
<dbReference type="RefSeq" id="WP_343757749.1">
    <property type="nucleotide sequence ID" value="NZ_BAAACG010000001.1"/>
</dbReference>
<gene>
    <name evidence="2" type="ORF">GCM10008906_01070</name>
</gene>
<dbReference type="EMBL" id="BAAACG010000001">
    <property type="protein sequence ID" value="GAA0731979.1"/>
    <property type="molecule type" value="Genomic_DNA"/>
</dbReference>
<dbReference type="InterPro" id="IPR000719">
    <property type="entry name" value="Prot_kinase_dom"/>
</dbReference>
<dbReference type="PANTHER" id="PTHR24361">
    <property type="entry name" value="MITOGEN-ACTIVATED KINASE KINASE KINASE"/>
    <property type="match status" value="1"/>
</dbReference>
<accession>A0ABP3UIH0</accession>
<proteinExistence type="predicted"/>
<dbReference type="Gene3D" id="1.10.510.10">
    <property type="entry name" value="Transferase(Phosphotransferase) domain 1"/>
    <property type="match status" value="1"/>
</dbReference>
<protein>
    <recommendedName>
        <fullName evidence="1">Protein kinase domain-containing protein</fullName>
    </recommendedName>
</protein>
<feature type="domain" description="Protein kinase" evidence="1">
    <location>
        <begin position="13"/>
        <end position="210"/>
    </location>
</feature>
<dbReference type="InterPro" id="IPR053235">
    <property type="entry name" value="Ser_Thr_kinase"/>
</dbReference>
<evidence type="ECO:0000259" key="1">
    <source>
        <dbReference type="PROSITE" id="PS50011"/>
    </source>
</evidence>
<dbReference type="PROSITE" id="PS50011">
    <property type="entry name" value="PROTEIN_KINASE_DOM"/>
    <property type="match status" value="1"/>
</dbReference>
<sequence length="210" mass="24483">MNNLKLEYKLSLYDILTEINKNEKSEVYLVQHNQTDNIYIKKVLKNYNIEVFKNIEKLENIHIPYIHEFFEFEDKLILIEEFVNGSTLEDLLKEAKNISEIKTIKYALDICNVLKNLHSLDPPIIHRDIKPSNIIISNDGVLKLIDYDISRKYNKDGNCDTMIMGTQEYASPEHFGFSQTDCRSDIYSLGVLMNVLTTGSYPKYKKTKGF</sequence>
<organism evidence="2 3">
    <name type="scientific">Clostridium oceanicum</name>
    <dbReference type="NCBI Taxonomy" id="1543"/>
    <lineage>
        <taxon>Bacteria</taxon>
        <taxon>Bacillati</taxon>
        <taxon>Bacillota</taxon>
        <taxon>Clostridia</taxon>
        <taxon>Eubacteriales</taxon>
        <taxon>Clostridiaceae</taxon>
        <taxon>Clostridium</taxon>
    </lineage>
</organism>
<keyword evidence="3" id="KW-1185">Reference proteome</keyword>
<dbReference type="PROSITE" id="PS00108">
    <property type="entry name" value="PROTEIN_KINASE_ST"/>
    <property type="match status" value="1"/>
</dbReference>
<evidence type="ECO:0000313" key="3">
    <source>
        <dbReference type="Proteomes" id="UP001501510"/>
    </source>
</evidence>
<evidence type="ECO:0000313" key="2">
    <source>
        <dbReference type="EMBL" id="GAA0731979.1"/>
    </source>
</evidence>
<comment type="caution">
    <text evidence="2">The sequence shown here is derived from an EMBL/GenBank/DDBJ whole genome shotgun (WGS) entry which is preliminary data.</text>
</comment>
<dbReference type="SMART" id="SM00220">
    <property type="entry name" value="S_TKc"/>
    <property type="match status" value="1"/>
</dbReference>
<dbReference type="CDD" id="cd14014">
    <property type="entry name" value="STKc_PknB_like"/>
    <property type="match status" value="1"/>
</dbReference>
<reference evidence="3" key="1">
    <citation type="journal article" date="2019" name="Int. J. Syst. Evol. Microbiol.">
        <title>The Global Catalogue of Microorganisms (GCM) 10K type strain sequencing project: providing services to taxonomists for standard genome sequencing and annotation.</title>
        <authorList>
            <consortium name="The Broad Institute Genomics Platform"/>
            <consortium name="The Broad Institute Genome Sequencing Center for Infectious Disease"/>
            <person name="Wu L."/>
            <person name="Ma J."/>
        </authorList>
    </citation>
    <scope>NUCLEOTIDE SEQUENCE [LARGE SCALE GENOMIC DNA]</scope>
    <source>
        <strain evidence="3">JCM 1407</strain>
    </source>
</reference>
<name>A0ABP3UIH0_9CLOT</name>
<dbReference type="SUPFAM" id="SSF56112">
    <property type="entry name" value="Protein kinase-like (PK-like)"/>
    <property type="match status" value="1"/>
</dbReference>
<dbReference type="Pfam" id="PF00069">
    <property type="entry name" value="Pkinase"/>
    <property type="match status" value="1"/>
</dbReference>
<dbReference type="InterPro" id="IPR011009">
    <property type="entry name" value="Kinase-like_dom_sf"/>
</dbReference>
<dbReference type="InterPro" id="IPR008271">
    <property type="entry name" value="Ser/Thr_kinase_AS"/>
</dbReference>